<dbReference type="OrthoDB" id="3259746at2759"/>
<feature type="chain" id="PRO_5002317107" evidence="1">
    <location>
        <begin position="18"/>
        <end position="114"/>
    </location>
</feature>
<keyword evidence="3" id="KW-1185">Reference proteome</keyword>
<dbReference type="Proteomes" id="UP000054007">
    <property type="component" value="Unassembled WGS sequence"/>
</dbReference>
<sequence>MQLPIIFLPVLFVLAAAQDTAQTLTADTPASLKQCEKTTLTWSGGKPWYTVTIAPPDDLAHAEPSVVTNATAVYDWVVRYPAGGQISFKVEDGAGTTAVSGAVTVDPSDDFSCL</sequence>
<reference evidence="2 3" key="1">
    <citation type="journal article" date="2015" name="Fungal Genet. Biol.">
        <title>Evolution of novel wood decay mechanisms in Agaricales revealed by the genome sequences of Fistulina hepatica and Cylindrobasidium torrendii.</title>
        <authorList>
            <person name="Floudas D."/>
            <person name="Held B.W."/>
            <person name="Riley R."/>
            <person name="Nagy L.G."/>
            <person name="Koehler G."/>
            <person name="Ransdell A.S."/>
            <person name="Younus H."/>
            <person name="Chow J."/>
            <person name="Chiniquy J."/>
            <person name="Lipzen A."/>
            <person name="Tritt A."/>
            <person name="Sun H."/>
            <person name="Haridas S."/>
            <person name="LaButti K."/>
            <person name="Ohm R.A."/>
            <person name="Kues U."/>
            <person name="Blanchette R.A."/>
            <person name="Grigoriev I.V."/>
            <person name="Minto R.E."/>
            <person name="Hibbett D.S."/>
        </authorList>
    </citation>
    <scope>NUCLEOTIDE SEQUENCE [LARGE SCALE GENOMIC DNA]</scope>
    <source>
        <strain evidence="2 3">FP15055 ss-10</strain>
    </source>
</reference>
<dbReference type="EMBL" id="KN880467">
    <property type="protein sequence ID" value="KIY70466.1"/>
    <property type="molecule type" value="Genomic_DNA"/>
</dbReference>
<gene>
    <name evidence="2" type="ORF">CYLTODRAFT_419697</name>
</gene>
<evidence type="ECO:0000313" key="3">
    <source>
        <dbReference type="Proteomes" id="UP000054007"/>
    </source>
</evidence>
<organism evidence="2 3">
    <name type="scientific">Cylindrobasidium torrendii FP15055 ss-10</name>
    <dbReference type="NCBI Taxonomy" id="1314674"/>
    <lineage>
        <taxon>Eukaryota</taxon>
        <taxon>Fungi</taxon>
        <taxon>Dikarya</taxon>
        <taxon>Basidiomycota</taxon>
        <taxon>Agaricomycotina</taxon>
        <taxon>Agaricomycetes</taxon>
        <taxon>Agaricomycetidae</taxon>
        <taxon>Agaricales</taxon>
        <taxon>Marasmiineae</taxon>
        <taxon>Physalacriaceae</taxon>
        <taxon>Cylindrobasidium</taxon>
    </lineage>
</organism>
<accession>A0A0D7BLI4</accession>
<evidence type="ECO:0000313" key="2">
    <source>
        <dbReference type="EMBL" id="KIY70466.1"/>
    </source>
</evidence>
<dbReference type="PANTHER" id="PTHR37487">
    <property type="entry name" value="CHROMOSOME 1, WHOLE GENOME SHOTGUN SEQUENCE"/>
    <property type="match status" value="1"/>
</dbReference>
<feature type="signal peptide" evidence="1">
    <location>
        <begin position="1"/>
        <end position="17"/>
    </location>
</feature>
<name>A0A0D7BLI4_9AGAR</name>
<evidence type="ECO:0000256" key="1">
    <source>
        <dbReference type="SAM" id="SignalP"/>
    </source>
</evidence>
<keyword evidence="1" id="KW-0732">Signal</keyword>
<dbReference type="PANTHER" id="PTHR37487:SF3">
    <property type="entry name" value="CLEAVAGE_POLYADENYLATION SPECIFICITY FACTOR A SUBUNIT N-TERMINAL DOMAIN-CONTAINING PROTEIN"/>
    <property type="match status" value="1"/>
</dbReference>
<proteinExistence type="predicted"/>
<protein>
    <submittedName>
        <fullName evidence="2">Uncharacterized protein</fullName>
    </submittedName>
</protein>
<dbReference type="AlphaFoldDB" id="A0A0D7BLI4"/>